<dbReference type="EMBL" id="JAEHOC010000013">
    <property type="protein sequence ID" value="KAG2436214.1"/>
    <property type="molecule type" value="Genomic_DNA"/>
</dbReference>
<evidence type="ECO:0000313" key="2">
    <source>
        <dbReference type="EMBL" id="KAG2436214.1"/>
    </source>
</evidence>
<evidence type="ECO:0000313" key="3">
    <source>
        <dbReference type="Proteomes" id="UP000650467"/>
    </source>
</evidence>
<proteinExistence type="predicted"/>
<protein>
    <submittedName>
        <fullName evidence="2">Uncharacterized protein</fullName>
    </submittedName>
</protein>
<gene>
    <name evidence="2" type="ORF">HXX76_006526</name>
</gene>
<dbReference type="Proteomes" id="UP000650467">
    <property type="component" value="Unassembled WGS sequence"/>
</dbReference>
<feature type="compositionally biased region" description="Basic and acidic residues" evidence="1">
    <location>
        <begin position="1"/>
        <end position="20"/>
    </location>
</feature>
<dbReference type="AlphaFoldDB" id="A0A835W3Y2"/>
<accession>A0A835W3Y2</accession>
<keyword evidence="3" id="KW-1185">Reference proteome</keyword>
<sequence>MAEPTSERISAKEPQAIEHRPRQKAKPPLLNEELLQRGAEQRARDAEKPAVQLSREQVSQAYDILEEQRVGPYAVKYGTFGSIGAIAYTYLRGFYYLSQKNRDAWMGTFRSRVFIMGPVLAAYLTANNIIALPFKDSLEAALQRRAICMYDIVLAKRTVQLAQDLPLTAQT</sequence>
<reference evidence="2" key="1">
    <citation type="journal article" date="2020" name="bioRxiv">
        <title>Comparative genomics of Chlamydomonas.</title>
        <authorList>
            <person name="Craig R.J."/>
            <person name="Hasan A.R."/>
            <person name="Ness R.W."/>
            <person name="Keightley P.D."/>
        </authorList>
    </citation>
    <scope>NUCLEOTIDE SEQUENCE</scope>
    <source>
        <strain evidence="2">SAG 7.73</strain>
    </source>
</reference>
<feature type="region of interest" description="Disordered" evidence="1">
    <location>
        <begin position="1"/>
        <end position="50"/>
    </location>
</feature>
<dbReference type="OrthoDB" id="525201at2759"/>
<organism evidence="2 3">
    <name type="scientific">Chlamydomonas incerta</name>
    <dbReference type="NCBI Taxonomy" id="51695"/>
    <lineage>
        <taxon>Eukaryota</taxon>
        <taxon>Viridiplantae</taxon>
        <taxon>Chlorophyta</taxon>
        <taxon>core chlorophytes</taxon>
        <taxon>Chlorophyceae</taxon>
        <taxon>CS clade</taxon>
        <taxon>Chlamydomonadales</taxon>
        <taxon>Chlamydomonadaceae</taxon>
        <taxon>Chlamydomonas</taxon>
    </lineage>
</organism>
<evidence type="ECO:0000256" key="1">
    <source>
        <dbReference type="SAM" id="MobiDB-lite"/>
    </source>
</evidence>
<name>A0A835W3Y2_CHLIN</name>
<comment type="caution">
    <text evidence="2">The sequence shown here is derived from an EMBL/GenBank/DDBJ whole genome shotgun (WGS) entry which is preliminary data.</text>
</comment>
<feature type="compositionally biased region" description="Basic and acidic residues" evidence="1">
    <location>
        <begin position="39"/>
        <end position="48"/>
    </location>
</feature>